<dbReference type="EMBL" id="CABFPH010000010">
    <property type="protein sequence ID" value="VUD70524.1"/>
    <property type="molecule type" value="Genomic_DNA"/>
</dbReference>
<organism evidence="2 3">
    <name type="scientific">Methylobacterium symbioticum</name>
    <dbReference type="NCBI Taxonomy" id="2584084"/>
    <lineage>
        <taxon>Bacteria</taxon>
        <taxon>Pseudomonadati</taxon>
        <taxon>Pseudomonadota</taxon>
        <taxon>Alphaproteobacteria</taxon>
        <taxon>Hyphomicrobiales</taxon>
        <taxon>Methylobacteriaceae</taxon>
        <taxon>Methylobacterium</taxon>
    </lineage>
</organism>
<dbReference type="PANTHER" id="PTHR21015">
    <property type="entry name" value="UDP-N-ACETYLGLUCOSAMINE--N-ACETYLMURAMYL-(PENTAPEPTIDE) PYROPHOSPHORYL-UNDECAPRENOL N-ACETYLGLUCOSAMINE TRANSFERASE 1"/>
    <property type="match status" value="1"/>
</dbReference>
<feature type="domain" description="Glycosyl transferase family 28 C-terminal" evidence="1">
    <location>
        <begin position="285"/>
        <end position="369"/>
    </location>
</feature>
<dbReference type="AlphaFoldDB" id="A0A509EA12"/>
<accession>A0A509EA12</accession>
<dbReference type="SUPFAM" id="SSF53756">
    <property type="entry name" value="UDP-Glycosyltransferase/glycogen phosphorylase"/>
    <property type="match status" value="1"/>
</dbReference>
<evidence type="ECO:0000313" key="2">
    <source>
        <dbReference type="EMBL" id="VUD70524.1"/>
    </source>
</evidence>
<keyword evidence="3" id="KW-1185">Reference proteome</keyword>
<name>A0A509EA12_9HYPH</name>
<proteinExistence type="predicted"/>
<dbReference type="Pfam" id="PF04101">
    <property type="entry name" value="Glyco_tran_28_C"/>
    <property type="match status" value="1"/>
</dbReference>
<sequence length="423" mass="44894">MTALRPSPPGPGEPCRILIYSHDTFGLGHLRRSRTLANAVARALGARVVVVSGSPVADRFAFAPGVSAVRIPAVTKRVDGGYASLEPGRALSETVAARAALIARTAESVRPHLVIVDKEPTGFQGEILGMLERAAAEGARLVLGLRDVLDDPVLLAPEWARKGAGEALARLYHEVWVYGVARIHRPLEGLDLDPGIADRLIYTGYLRRDLPPPSPGRAWPPLAEAPFLLVTPGGGGDGAALIDWVVAAYEADPGIPLPALIAFGPFLDVETRTAFLARIARLPGRLSAITFDSEIERLMQRAAGIVAMGGYNTFCEILSFDKRAVLVPRTEPRREQEIRARAAEALGLVRVLSEAGGRAPERMAAALRALPVQPEPSRMVVPGLLDGLDAIVARVRALVGPSGARLPDAVAEAVPEPLPEAVS</sequence>
<dbReference type="InterPro" id="IPR007235">
    <property type="entry name" value="Glyco_trans_28_C"/>
</dbReference>
<reference evidence="2 3" key="1">
    <citation type="submission" date="2019-06" db="EMBL/GenBank/DDBJ databases">
        <authorList>
            <person name="Rodrigo-Torres L."/>
            <person name="Arahal R. D."/>
            <person name="Lucena T."/>
        </authorList>
    </citation>
    <scope>NUCLEOTIDE SEQUENCE [LARGE SCALE GENOMIC DNA]</scope>
    <source>
        <strain evidence="2 3">SB0023/3</strain>
    </source>
</reference>
<dbReference type="Gene3D" id="3.40.50.2000">
    <property type="entry name" value="Glycogen Phosphorylase B"/>
    <property type="match status" value="1"/>
</dbReference>
<protein>
    <recommendedName>
        <fullName evidence="1">Glycosyl transferase family 28 C-terminal domain-containing protein</fullName>
    </recommendedName>
</protein>
<dbReference type="PANTHER" id="PTHR21015:SF28">
    <property type="entry name" value="SLL1722 PROTEIN"/>
    <property type="match status" value="1"/>
</dbReference>
<dbReference type="GO" id="GO:0016758">
    <property type="term" value="F:hexosyltransferase activity"/>
    <property type="evidence" value="ECO:0007669"/>
    <property type="project" value="InterPro"/>
</dbReference>
<dbReference type="RefSeq" id="WP_244612587.1">
    <property type="nucleotide sequence ID" value="NZ_CABFPH010000010.1"/>
</dbReference>
<dbReference type="Proteomes" id="UP000410984">
    <property type="component" value="Unassembled WGS sequence"/>
</dbReference>
<evidence type="ECO:0000313" key="3">
    <source>
        <dbReference type="Proteomes" id="UP000410984"/>
    </source>
</evidence>
<gene>
    <name evidence="2" type="ORF">MET9862_01093</name>
</gene>
<evidence type="ECO:0000259" key="1">
    <source>
        <dbReference type="Pfam" id="PF04101"/>
    </source>
</evidence>